<keyword evidence="3" id="KW-1185">Reference proteome</keyword>
<accession>A0ABY2KM47</accession>
<evidence type="ECO:0000256" key="1">
    <source>
        <dbReference type="SAM" id="MobiDB-lite"/>
    </source>
</evidence>
<reference evidence="2 3" key="1">
    <citation type="submission" date="2018-11" db="EMBL/GenBank/DDBJ databases">
        <title>Tabrizicola sp. isolated from sediment of alpine lake.</title>
        <authorList>
            <person name="Liu Z."/>
        </authorList>
    </citation>
    <scope>NUCLEOTIDE SEQUENCE [LARGE SCALE GENOMIC DNA]</scope>
    <source>
        <strain evidence="2 3">DRYC-M-16</strain>
    </source>
</reference>
<dbReference type="Proteomes" id="UP000297741">
    <property type="component" value="Unassembled WGS sequence"/>
</dbReference>
<organism evidence="2 3">
    <name type="scientific">Pseudotabrizicola sediminis</name>
    <dbReference type="NCBI Taxonomy" id="2486418"/>
    <lineage>
        <taxon>Bacteria</taxon>
        <taxon>Pseudomonadati</taxon>
        <taxon>Pseudomonadota</taxon>
        <taxon>Alphaproteobacteria</taxon>
        <taxon>Rhodobacterales</taxon>
        <taxon>Paracoccaceae</taxon>
        <taxon>Pseudotabrizicola</taxon>
    </lineage>
</organism>
<gene>
    <name evidence="2" type="ORF">EEB11_16620</name>
</gene>
<evidence type="ECO:0000313" key="2">
    <source>
        <dbReference type="EMBL" id="TGD41800.1"/>
    </source>
</evidence>
<protein>
    <submittedName>
        <fullName evidence="2">Uncharacterized protein</fullName>
    </submittedName>
</protein>
<sequence>MGAATEVTGAEIAASVRHDRAHRPLGPDDLMAAVNEIRPPLEDKLRWQVAVHEVGYAIMAHATGCARPHLLSFHAVGGGAEMTRVPNALYRSDLDSDLACLLSWPGRGTPGSRLGELRLRRAEGQRSGTCDKNGSGDRAVVRPRRQRNGTCCGLADSTLQQVRLDIELLVRVQIRLDNSGGVALELLKTNLALLEEMSTHLRRTTVLSDPALADFLAQIDHPSPDMIKQPSPRQTKLGDAHVTSSNNAQPLVEMPGSRTTGPQS</sequence>
<proteinExistence type="predicted"/>
<evidence type="ECO:0000313" key="3">
    <source>
        <dbReference type="Proteomes" id="UP000297741"/>
    </source>
</evidence>
<dbReference type="EMBL" id="RPEM01000014">
    <property type="protein sequence ID" value="TGD41800.1"/>
    <property type="molecule type" value="Genomic_DNA"/>
</dbReference>
<comment type="caution">
    <text evidence="2">The sequence shown here is derived from an EMBL/GenBank/DDBJ whole genome shotgun (WGS) entry which is preliminary data.</text>
</comment>
<feature type="region of interest" description="Disordered" evidence="1">
    <location>
        <begin position="221"/>
        <end position="264"/>
    </location>
</feature>
<name>A0ABY2KM47_9RHOB</name>